<dbReference type="Gramene" id="Kaladp0058s0125.1.v1.1">
    <property type="protein sequence ID" value="Kaladp0058s0125.1.v1.1.CDS.1"/>
    <property type="gene ID" value="Kaladp0058s0125.v1.1"/>
</dbReference>
<keyword evidence="1" id="KW-0812">Transmembrane</keyword>
<keyword evidence="1" id="KW-0472">Membrane</keyword>
<feature type="transmembrane region" description="Helical" evidence="1">
    <location>
        <begin position="133"/>
        <end position="154"/>
    </location>
</feature>
<keyword evidence="1" id="KW-1133">Transmembrane helix</keyword>
<feature type="transmembrane region" description="Helical" evidence="1">
    <location>
        <begin position="99"/>
        <end position="121"/>
    </location>
</feature>
<evidence type="ECO:0000313" key="2">
    <source>
        <dbReference type="EnsemblPlants" id="Kaladp0058s0125.1.v1.1.CDS.1"/>
    </source>
</evidence>
<dbReference type="AlphaFoldDB" id="A0A7N0UB46"/>
<sequence length="239" mass="26622">MALHFPGVLPALKSHPRSFATGATSSAVWNGSKFLSLKNSGFRHVEPRGLFVANVGASAGMPDDDKKIVFAHLKEKVREISTTGEDIPWNRAADHFIQLILDLVLAVVKYLSVPLLAVTSLSELSYCAHERKLFLTPVPLLIGVFLAGVLKETLFDLSPLPREAEVSWHLIAIAVIFTLLKLPGPYYPYWGHIFIPHMANGALLRTLWFAFEWYRRPRKTSGIVHRSISTDIQNSRGQA</sequence>
<accession>A0A7N0UB46</accession>
<dbReference type="PANTHER" id="PTHR36000:SF2">
    <property type="entry name" value="DEFECTIVE 1273 PROTEIN, PUTATIVE-RELATED"/>
    <property type="match status" value="1"/>
</dbReference>
<protein>
    <submittedName>
        <fullName evidence="2">Uncharacterized protein</fullName>
    </submittedName>
</protein>
<keyword evidence="3" id="KW-1185">Reference proteome</keyword>
<dbReference type="Proteomes" id="UP000594263">
    <property type="component" value="Unplaced"/>
</dbReference>
<evidence type="ECO:0000256" key="1">
    <source>
        <dbReference type="SAM" id="Phobius"/>
    </source>
</evidence>
<dbReference type="EnsemblPlants" id="Kaladp0058s0125.1.v1.1">
    <property type="protein sequence ID" value="Kaladp0058s0125.1.v1.1.CDS.1"/>
    <property type="gene ID" value="Kaladp0058s0125.v1.1"/>
</dbReference>
<reference evidence="2" key="1">
    <citation type="submission" date="2021-01" db="UniProtKB">
        <authorList>
            <consortium name="EnsemblPlants"/>
        </authorList>
    </citation>
    <scope>IDENTIFICATION</scope>
</reference>
<feature type="transmembrane region" description="Helical" evidence="1">
    <location>
        <begin position="189"/>
        <end position="211"/>
    </location>
</feature>
<evidence type="ECO:0000313" key="3">
    <source>
        <dbReference type="Proteomes" id="UP000594263"/>
    </source>
</evidence>
<proteinExistence type="predicted"/>
<organism evidence="2 3">
    <name type="scientific">Kalanchoe fedtschenkoi</name>
    <name type="common">Lavender scallops</name>
    <name type="synonym">South American air plant</name>
    <dbReference type="NCBI Taxonomy" id="63787"/>
    <lineage>
        <taxon>Eukaryota</taxon>
        <taxon>Viridiplantae</taxon>
        <taxon>Streptophyta</taxon>
        <taxon>Embryophyta</taxon>
        <taxon>Tracheophyta</taxon>
        <taxon>Spermatophyta</taxon>
        <taxon>Magnoliopsida</taxon>
        <taxon>eudicotyledons</taxon>
        <taxon>Gunneridae</taxon>
        <taxon>Pentapetalae</taxon>
        <taxon>Saxifragales</taxon>
        <taxon>Crassulaceae</taxon>
        <taxon>Kalanchoe</taxon>
    </lineage>
</organism>
<name>A0A7N0UB46_KALFE</name>
<dbReference type="PANTHER" id="PTHR36000">
    <property type="entry name" value="DEFECTIVE 1273 PROTEIN, PUTATIVE-RELATED"/>
    <property type="match status" value="1"/>
</dbReference>